<keyword evidence="5" id="KW-1185">Reference proteome</keyword>
<dbReference type="PANTHER" id="PTHR47221">
    <property type="entry name" value="FIBRINOGEN ALPHA CHAIN"/>
    <property type="match status" value="1"/>
</dbReference>
<comment type="subcellular location">
    <subcellularLocation>
        <location evidence="1">Secreted</location>
    </subcellularLocation>
</comment>
<name>A0A182FQ98_ANOAL</name>
<dbReference type="EnsemblMetazoa" id="AALB008718-RA">
    <property type="protein sequence ID" value="AALB008718-PA"/>
    <property type="gene ID" value="AALB008718"/>
</dbReference>
<dbReference type="GO" id="GO:0005577">
    <property type="term" value="C:fibrinogen complex"/>
    <property type="evidence" value="ECO:0007669"/>
    <property type="project" value="TreeGrafter"/>
</dbReference>
<organism evidence="4 5">
    <name type="scientific">Anopheles albimanus</name>
    <name type="common">New world malaria mosquito</name>
    <dbReference type="NCBI Taxonomy" id="7167"/>
    <lineage>
        <taxon>Eukaryota</taxon>
        <taxon>Metazoa</taxon>
        <taxon>Ecdysozoa</taxon>
        <taxon>Arthropoda</taxon>
        <taxon>Hexapoda</taxon>
        <taxon>Insecta</taxon>
        <taxon>Pterygota</taxon>
        <taxon>Neoptera</taxon>
        <taxon>Endopterygota</taxon>
        <taxon>Diptera</taxon>
        <taxon>Nematocera</taxon>
        <taxon>Culicoidea</taxon>
        <taxon>Culicidae</taxon>
        <taxon>Anophelinae</taxon>
        <taxon>Anopheles</taxon>
    </lineage>
</organism>
<evidence type="ECO:0000256" key="3">
    <source>
        <dbReference type="ARBA" id="ARBA00023157"/>
    </source>
</evidence>
<dbReference type="InterPro" id="IPR002181">
    <property type="entry name" value="Fibrinogen_a/b/g_C_dom"/>
</dbReference>
<evidence type="ECO:0000313" key="4">
    <source>
        <dbReference type="EnsemblMetazoa" id="AALB008718-PA"/>
    </source>
</evidence>
<dbReference type="GO" id="GO:0034116">
    <property type="term" value="P:positive regulation of heterotypic cell-cell adhesion"/>
    <property type="evidence" value="ECO:0007669"/>
    <property type="project" value="TreeGrafter"/>
</dbReference>
<dbReference type="VEuPathDB" id="VectorBase:AALB008718"/>
<reference evidence="4" key="2">
    <citation type="submission" date="2022-08" db="UniProtKB">
        <authorList>
            <consortium name="EnsemblMetazoa"/>
        </authorList>
    </citation>
    <scope>IDENTIFICATION</scope>
    <source>
        <strain evidence="4">STECLA/ALBI9_A</strain>
    </source>
</reference>
<proteinExistence type="predicted"/>
<evidence type="ECO:0000256" key="1">
    <source>
        <dbReference type="ARBA" id="ARBA00004613"/>
    </source>
</evidence>
<dbReference type="STRING" id="7167.A0A182FQ98"/>
<keyword evidence="3" id="KW-1015">Disulfide bond</keyword>
<dbReference type="GO" id="GO:0030674">
    <property type="term" value="F:protein-macromolecule adaptor activity"/>
    <property type="evidence" value="ECO:0007669"/>
    <property type="project" value="TreeGrafter"/>
</dbReference>
<evidence type="ECO:0000256" key="2">
    <source>
        <dbReference type="ARBA" id="ARBA00022525"/>
    </source>
</evidence>
<dbReference type="InterPro" id="IPR014716">
    <property type="entry name" value="Fibrinogen_a/b/g_C_1"/>
</dbReference>
<dbReference type="SUPFAM" id="SSF56496">
    <property type="entry name" value="Fibrinogen C-terminal domain-like"/>
    <property type="match status" value="1"/>
</dbReference>
<keyword evidence="2" id="KW-0964">Secreted</keyword>
<dbReference type="Proteomes" id="UP000069272">
    <property type="component" value="Chromosome 2R"/>
</dbReference>
<evidence type="ECO:0000313" key="5">
    <source>
        <dbReference type="Proteomes" id="UP000069272"/>
    </source>
</evidence>
<dbReference type="PROSITE" id="PS51406">
    <property type="entry name" value="FIBRINOGEN_C_2"/>
    <property type="match status" value="1"/>
</dbReference>
<dbReference type="AlphaFoldDB" id="A0A182FQ98"/>
<dbReference type="Pfam" id="PF00147">
    <property type="entry name" value="Fibrinogen_C"/>
    <property type="match status" value="1"/>
</dbReference>
<sequence length="137" mass="15661">MLMNKLDSMQSDILLELKALQESQSAIRREQELLRSTVLIKLENIGLANSETIPVPIKDTSYRSCKEVPASVTGKYFIQTTAESDRFLAYCEQDFLGGGWLVMQSRYDGTVDFLRNWTEYRNGFGDVEAEHWLGLDN</sequence>
<dbReference type="PANTHER" id="PTHR47221:SF9">
    <property type="entry name" value="FIBRINOGEN GAMMA CHAIN"/>
    <property type="match status" value="1"/>
</dbReference>
<dbReference type="GO" id="GO:0005201">
    <property type="term" value="F:extracellular matrix structural constituent"/>
    <property type="evidence" value="ECO:0007669"/>
    <property type="project" value="TreeGrafter"/>
</dbReference>
<dbReference type="InterPro" id="IPR036056">
    <property type="entry name" value="Fibrinogen-like_C"/>
</dbReference>
<dbReference type="VEuPathDB" id="VectorBase:AALB20_034974"/>
<dbReference type="Gene3D" id="3.90.215.10">
    <property type="entry name" value="Gamma Fibrinogen, chain A, domain 1"/>
    <property type="match status" value="1"/>
</dbReference>
<protein>
    <submittedName>
        <fullName evidence="4">Fibrinogen C-terminal domain-containing protein</fullName>
    </submittedName>
</protein>
<accession>A0A182FQ98</accession>
<dbReference type="InterPro" id="IPR037579">
    <property type="entry name" value="FIB_ANG-like"/>
</dbReference>
<reference evidence="4 5" key="1">
    <citation type="journal article" date="2017" name="G3 (Bethesda)">
        <title>The Physical Genome Mapping of Anopheles albimanus Corrected Scaffold Misassemblies and Identified Interarm Rearrangements in Genus Anopheles.</title>
        <authorList>
            <person name="Artemov G.N."/>
            <person name="Peery A.N."/>
            <person name="Jiang X."/>
            <person name="Tu Z."/>
            <person name="Stegniy V.N."/>
            <person name="Sharakhova M.V."/>
            <person name="Sharakhov I.V."/>
        </authorList>
    </citation>
    <scope>NUCLEOTIDE SEQUENCE [LARGE SCALE GENOMIC DNA]</scope>
    <source>
        <strain evidence="4 5">ALBI9_A</strain>
    </source>
</reference>